<evidence type="ECO:0000313" key="3">
    <source>
        <dbReference type="Proteomes" id="UP001153365"/>
    </source>
</evidence>
<dbReference type="AlphaFoldDB" id="A0AAV0B2V4"/>
<feature type="signal peptide" evidence="1">
    <location>
        <begin position="1"/>
        <end position="22"/>
    </location>
</feature>
<accession>A0AAV0B2V4</accession>
<gene>
    <name evidence="2" type="ORF">PPACK8108_LOCUS11708</name>
</gene>
<name>A0AAV0B2V4_PHAPC</name>
<keyword evidence="3" id="KW-1185">Reference proteome</keyword>
<reference evidence="2" key="1">
    <citation type="submission" date="2022-06" db="EMBL/GenBank/DDBJ databases">
        <authorList>
            <consortium name="SYNGENTA / RWTH Aachen University"/>
        </authorList>
    </citation>
    <scope>NUCLEOTIDE SEQUENCE</scope>
</reference>
<keyword evidence="1" id="KW-0732">Signal</keyword>
<sequence length="180" mass="19773">MWSTIVFFTFIVSAINFGQISGKHHGLKPGEHKCRSSWNSTQVRFAGNHSSNISISLNTKGIPTDLATIKLNTNQVKDKNSTSQDKGSYDFKGYPCADLGVLYGCLTCEDFLIGKDCYKRLGPENLDSERFKKVVCTAWYSRTAYGEGGGVTMCGVTGGDVFQCSGDQHLADCSVHKFHH</sequence>
<proteinExistence type="predicted"/>
<dbReference type="Proteomes" id="UP001153365">
    <property type="component" value="Unassembled WGS sequence"/>
</dbReference>
<protein>
    <submittedName>
        <fullName evidence="2">Expressed protein</fullName>
    </submittedName>
</protein>
<comment type="caution">
    <text evidence="2">The sequence shown here is derived from an EMBL/GenBank/DDBJ whole genome shotgun (WGS) entry which is preliminary data.</text>
</comment>
<dbReference type="EMBL" id="CALTRL010002734">
    <property type="protein sequence ID" value="CAH7676557.1"/>
    <property type="molecule type" value="Genomic_DNA"/>
</dbReference>
<organism evidence="2 3">
    <name type="scientific">Phakopsora pachyrhizi</name>
    <name type="common">Asian soybean rust disease fungus</name>
    <dbReference type="NCBI Taxonomy" id="170000"/>
    <lineage>
        <taxon>Eukaryota</taxon>
        <taxon>Fungi</taxon>
        <taxon>Dikarya</taxon>
        <taxon>Basidiomycota</taxon>
        <taxon>Pucciniomycotina</taxon>
        <taxon>Pucciniomycetes</taxon>
        <taxon>Pucciniales</taxon>
        <taxon>Phakopsoraceae</taxon>
        <taxon>Phakopsora</taxon>
    </lineage>
</organism>
<feature type="chain" id="PRO_5043460168" evidence="1">
    <location>
        <begin position="23"/>
        <end position="180"/>
    </location>
</feature>
<evidence type="ECO:0000256" key="1">
    <source>
        <dbReference type="SAM" id="SignalP"/>
    </source>
</evidence>
<evidence type="ECO:0000313" key="2">
    <source>
        <dbReference type="EMBL" id="CAH7676557.1"/>
    </source>
</evidence>